<dbReference type="EMBL" id="JANRMS010004898">
    <property type="protein sequence ID" value="KAJ3505019.1"/>
    <property type="molecule type" value="Genomic_DNA"/>
</dbReference>
<evidence type="ECO:0000313" key="2">
    <source>
        <dbReference type="Proteomes" id="UP001148629"/>
    </source>
</evidence>
<accession>A0ACC1REW8</accession>
<evidence type="ECO:0000313" key="1">
    <source>
        <dbReference type="EMBL" id="KAJ3505019.1"/>
    </source>
</evidence>
<proteinExistence type="predicted"/>
<organism evidence="1 2">
    <name type="scientific">Fusarium decemcellulare</name>
    <dbReference type="NCBI Taxonomy" id="57161"/>
    <lineage>
        <taxon>Eukaryota</taxon>
        <taxon>Fungi</taxon>
        <taxon>Dikarya</taxon>
        <taxon>Ascomycota</taxon>
        <taxon>Pezizomycotina</taxon>
        <taxon>Sordariomycetes</taxon>
        <taxon>Hypocreomycetidae</taxon>
        <taxon>Hypocreales</taxon>
        <taxon>Nectriaceae</taxon>
        <taxon>Fusarium</taxon>
        <taxon>Fusarium decemcellulare species complex</taxon>
    </lineage>
</organism>
<keyword evidence="2" id="KW-1185">Reference proteome</keyword>
<gene>
    <name evidence="1" type="ORF">NM208_g16251</name>
</gene>
<reference evidence="1" key="1">
    <citation type="submission" date="2022-08" db="EMBL/GenBank/DDBJ databases">
        <title>Genome Sequence of Fusarium decemcellulare.</title>
        <authorList>
            <person name="Buettner E."/>
        </authorList>
    </citation>
    <scope>NUCLEOTIDE SEQUENCE</scope>
    <source>
        <strain evidence="1">Babe19</strain>
    </source>
</reference>
<sequence length="196" mass="21031">MATEIKGHIANVVVCCLSPAAAQPQSPIWSTRVYLGAKDTSAIVAPPSRDIYRGFRGRHLLHLAESPDRVATELGPTVKMQGVFLSPVQHIYLLGELWSHTPKGAGYPASLADGMSLPGGPFQWVRLPNFRCLQGALHPAFFSGEAKILWKAGPTVAPSRPVEHRGPEPGTSAGSGIRGAGKLLRLISTVETKRQR</sequence>
<comment type="caution">
    <text evidence="1">The sequence shown here is derived from an EMBL/GenBank/DDBJ whole genome shotgun (WGS) entry which is preliminary data.</text>
</comment>
<dbReference type="Proteomes" id="UP001148629">
    <property type="component" value="Unassembled WGS sequence"/>
</dbReference>
<name>A0ACC1REW8_9HYPO</name>
<protein>
    <submittedName>
        <fullName evidence="1">Uncharacterized protein</fullName>
    </submittedName>
</protein>